<accession>A0A3N9XG01</accession>
<dbReference type="InterPro" id="IPR036812">
    <property type="entry name" value="NAD(P)_OxRdtase_dom_sf"/>
</dbReference>
<gene>
    <name evidence="2" type="ORF">DLJ58_07250</name>
</gene>
<keyword evidence="3" id="KW-1185">Reference proteome</keyword>
<proteinExistence type="predicted"/>
<dbReference type="AlphaFoldDB" id="A0A3N9XG01"/>
<reference evidence="2 3" key="1">
    <citation type="submission" date="2018-05" db="EMBL/GenBank/DDBJ databases">
        <title>Micromonospora from Atacama Desert.</title>
        <authorList>
            <person name="Carro L."/>
            <person name="Goodfellow M."/>
            <person name="Klenk H.-P."/>
        </authorList>
    </citation>
    <scope>NUCLEOTIDE SEQUENCE [LARGE SCALE GENOMIC DNA]</scope>
    <source>
        <strain evidence="2 3">LB32</strain>
    </source>
</reference>
<dbReference type="Proteomes" id="UP000266889">
    <property type="component" value="Unassembled WGS sequence"/>
</dbReference>
<dbReference type="SUPFAM" id="SSF51430">
    <property type="entry name" value="NAD(P)-linked oxidoreductase"/>
    <property type="match status" value="1"/>
</dbReference>
<evidence type="ECO:0000313" key="2">
    <source>
        <dbReference type="EMBL" id="RQX11888.1"/>
    </source>
</evidence>
<protein>
    <recommendedName>
        <fullName evidence="4">NADP-dependent oxidoreductase domain-containing protein</fullName>
    </recommendedName>
</protein>
<comment type="caution">
    <text evidence="2">The sequence shown here is derived from an EMBL/GenBank/DDBJ whole genome shotgun (WGS) entry which is preliminary data.</text>
</comment>
<dbReference type="EMBL" id="QGSY01000129">
    <property type="protein sequence ID" value="RQX11888.1"/>
    <property type="molecule type" value="Genomic_DNA"/>
</dbReference>
<sequence>MLTGRFRGGEQPSTGRMHWVPRHMTDPRNHATVERLVPIADDAGLSPTHLALGFVVRHPTHGEQAATGE</sequence>
<dbReference type="Gene3D" id="3.20.20.100">
    <property type="entry name" value="NADP-dependent oxidoreductase domain"/>
    <property type="match status" value="1"/>
</dbReference>
<dbReference type="RefSeq" id="WP_124854438.1">
    <property type="nucleotide sequence ID" value="NZ_JBEXIG010000008.1"/>
</dbReference>
<evidence type="ECO:0000313" key="3">
    <source>
        <dbReference type="Proteomes" id="UP000266889"/>
    </source>
</evidence>
<evidence type="ECO:0008006" key="4">
    <source>
        <dbReference type="Google" id="ProtNLM"/>
    </source>
</evidence>
<name>A0A3N9XG01_9ACTN</name>
<feature type="region of interest" description="Disordered" evidence="1">
    <location>
        <begin position="1"/>
        <end position="23"/>
    </location>
</feature>
<evidence type="ECO:0000256" key="1">
    <source>
        <dbReference type="SAM" id="MobiDB-lite"/>
    </source>
</evidence>
<organism evidence="2 3">
    <name type="scientific">Micromonospora arida</name>
    <dbReference type="NCBI Taxonomy" id="2203715"/>
    <lineage>
        <taxon>Bacteria</taxon>
        <taxon>Bacillati</taxon>
        <taxon>Actinomycetota</taxon>
        <taxon>Actinomycetes</taxon>
        <taxon>Micromonosporales</taxon>
        <taxon>Micromonosporaceae</taxon>
        <taxon>Micromonospora</taxon>
    </lineage>
</organism>